<dbReference type="InterPro" id="IPR007021">
    <property type="entry name" value="DUF659"/>
</dbReference>
<sequence>MKGPLDVLFAPKLSPQELIKARKERKGTLAANDKICRDRVNVAISRFFYDNAIAFNASNSDSFKEMLHEVGLYGPRLAPTTMYEIRVPYLKKEVENTNTIMLENRKEWAIKGCSILSDGWRDSVASKDIVNFLVNSPRGSVFLKSLDVSEVVKDANTLFEMLDSIVEEIGEANVIQVVTDNASNYVKAGELLMKKRKHLYWTPCAAHYLDLMLEDIGKIPRIKKTIKKCISMNGPLVKVLRMVDGDKKLAMGYMYEAMDRAKETIAKSFEMKQEEYEEAFKIIDHRWECQLHRPLHAAGYFLNPSIYYKDPEQVSCPEVEDGLYECIKRLTLNTDVEDLIIDEMDAYKNACGLLGKEVAIRNRIKKSPADWWSCFGSTSPNLKSFAIKVLSLTCSATGCERNWSVFEHLHTKKRNRLSQARLNDLVYVKYNRALQCRYKRKDIINPILLEEIDDSNEWLMGKMDEENEVDELVFGDDDLTWNVVSKAMGVNEPTYDTRRATKSGDKGKSSVASSSSSRLREQNVGIGSSSRSLIDEDDIVDGFGEDEEMEEDIGEDKYDEDEEDGEWEFNDDI</sequence>
<feature type="compositionally biased region" description="Acidic residues" evidence="1">
    <location>
        <begin position="535"/>
        <end position="573"/>
    </location>
</feature>
<evidence type="ECO:0000313" key="4">
    <source>
        <dbReference type="EMBL" id="KAH6823069.1"/>
    </source>
</evidence>
<dbReference type="GO" id="GO:0046983">
    <property type="term" value="F:protein dimerization activity"/>
    <property type="evidence" value="ECO:0007669"/>
    <property type="project" value="InterPro"/>
</dbReference>
<feature type="domain" description="HAT C-terminal dimerisation" evidence="3">
    <location>
        <begin position="364"/>
        <end position="431"/>
    </location>
</feature>
<proteinExistence type="predicted"/>
<accession>A0AAD4IXF5</accession>
<dbReference type="PANTHER" id="PTHR32166:SF122">
    <property type="entry name" value="OS09G0499600 PROTEIN"/>
    <property type="match status" value="1"/>
</dbReference>
<dbReference type="AlphaFoldDB" id="A0AAD4IXF5"/>
<comment type="caution">
    <text evidence="4">The sequence shown here is derived from an EMBL/GenBank/DDBJ whole genome shotgun (WGS) entry which is preliminary data.</text>
</comment>
<dbReference type="InterPro" id="IPR008906">
    <property type="entry name" value="HATC_C_dom"/>
</dbReference>
<evidence type="ECO:0000259" key="2">
    <source>
        <dbReference type="Pfam" id="PF04937"/>
    </source>
</evidence>
<keyword evidence="5" id="KW-1185">Reference proteome</keyword>
<dbReference type="Pfam" id="PF05699">
    <property type="entry name" value="Dimer_Tnp_hAT"/>
    <property type="match status" value="1"/>
</dbReference>
<dbReference type="EMBL" id="SDAM02001008">
    <property type="protein sequence ID" value="KAH6823069.1"/>
    <property type="molecule type" value="Genomic_DNA"/>
</dbReference>
<organism evidence="4 5">
    <name type="scientific">Perilla frutescens var. hirtella</name>
    <name type="common">Perilla citriodora</name>
    <name type="synonym">Perilla setoyensis</name>
    <dbReference type="NCBI Taxonomy" id="608512"/>
    <lineage>
        <taxon>Eukaryota</taxon>
        <taxon>Viridiplantae</taxon>
        <taxon>Streptophyta</taxon>
        <taxon>Embryophyta</taxon>
        <taxon>Tracheophyta</taxon>
        <taxon>Spermatophyta</taxon>
        <taxon>Magnoliopsida</taxon>
        <taxon>eudicotyledons</taxon>
        <taxon>Gunneridae</taxon>
        <taxon>Pentapetalae</taxon>
        <taxon>asterids</taxon>
        <taxon>lamiids</taxon>
        <taxon>Lamiales</taxon>
        <taxon>Lamiaceae</taxon>
        <taxon>Nepetoideae</taxon>
        <taxon>Elsholtzieae</taxon>
        <taxon>Perilla</taxon>
    </lineage>
</organism>
<feature type="region of interest" description="Disordered" evidence="1">
    <location>
        <begin position="494"/>
        <end position="573"/>
    </location>
</feature>
<evidence type="ECO:0000259" key="3">
    <source>
        <dbReference type="Pfam" id="PF05699"/>
    </source>
</evidence>
<dbReference type="PANTHER" id="PTHR32166">
    <property type="entry name" value="OSJNBA0013A04.12 PROTEIN"/>
    <property type="match status" value="1"/>
</dbReference>
<feature type="domain" description="DUF659" evidence="2">
    <location>
        <begin position="82"/>
        <end position="228"/>
    </location>
</feature>
<feature type="compositionally biased region" description="Basic and acidic residues" evidence="1">
    <location>
        <begin position="495"/>
        <end position="508"/>
    </location>
</feature>
<dbReference type="InterPro" id="IPR012337">
    <property type="entry name" value="RNaseH-like_sf"/>
</dbReference>
<dbReference type="SUPFAM" id="SSF53098">
    <property type="entry name" value="Ribonuclease H-like"/>
    <property type="match status" value="1"/>
</dbReference>
<gene>
    <name evidence="4" type="ORF">C2S53_002063</name>
</gene>
<protein>
    <submittedName>
        <fullName evidence="4">HAT dimerization domain-containing protein / transposase-like protein</fullName>
    </submittedName>
</protein>
<name>A0AAD4IXF5_PERFH</name>
<evidence type="ECO:0000256" key="1">
    <source>
        <dbReference type="SAM" id="MobiDB-lite"/>
    </source>
</evidence>
<reference evidence="4 5" key="1">
    <citation type="journal article" date="2021" name="Nat. Commun.">
        <title>Incipient diploidization of the medicinal plant Perilla within 10,000 years.</title>
        <authorList>
            <person name="Zhang Y."/>
            <person name="Shen Q."/>
            <person name="Leng L."/>
            <person name="Zhang D."/>
            <person name="Chen S."/>
            <person name="Shi Y."/>
            <person name="Ning Z."/>
            <person name="Chen S."/>
        </authorList>
    </citation>
    <scope>NUCLEOTIDE SEQUENCE [LARGE SCALE GENOMIC DNA]</scope>
    <source>
        <strain evidence="5">cv. PC099</strain>
    </source>
</reference>
<dbReference type="Pfam" id="PF04937">
    <property type="entry name" value="DUF659"/>
    <property type="match status" value="1"/>
</dbReference>
<dbReference type="Proteomes" id="UP001190926">
    <property type="component" value="Unassembled WGS sequence"/>
</dbReference>
<evidence type="ECO:0000313" key="5">
    <source>
        <dbReference type="Proteomes" id="UP001190926"/>
    </source>
</evidence>